<keyword evidence="2" id="KW-1185">Reference proteome</keyword>
<dbReference type="OrthoDB" id="3255767at2759"/>
<evidence type="ECO:0000313" key="1">
    <source>
        <dbReference type="EMBL" id="KAG4410882.1"/>
    </source>
</evidence>
<comment type="caution">
    <text evidence="1">The sequence shown here is derived from an EMBL/GenBank/DDBJ whole genome shotgun (WGS) entry which is preliminary data.</text>
</comment>
<organism evidence="1 2">
    <name type="scientific">Cadophora malorum</name>
    <dbReference type="NCBI Taxonomy" id="108018"/>
    <lineage>
        <taxon>Eukaryota</taxon>
        <taxon>Fungi</taxon>
        <taxon>Dikarya</taxon>
        <taxon>Ascomycota</taxon>
        <taxon>Pezizomycotina</taxon>
        <taxon>Leotiomycetes</taxon>
        <taxon>Helotiales</taxon>
        <taxon>Ploettnerulaceae</taxon>
        <taxon>Cadophora</taxon>
    </lineage>
</organism>
<gene>
    <name evidence="1" type="ORF">IFR04_015984</name>
</gene>
<proteinExistence type="predicted"/>
<reference evidence="1" key="1">
    <citation type="submission" date="2021-02" db="EMBL/GenBank/DDBJ databases">
        <title>Genome sequence Cadophora malorum strain M34.</title>
        <authorList>
            <person name="Stefanovic E."/>
            <person name="Vu D."/>
            <person name="Scully C."/>
            <person name="Dijksterhuis J."/>
            <person name="Roader J."/>
            <person name="Houbraken J."/>
        </authorList>
    </citation>
    <scope>NUCLEOTIDE SEQUENCE</scope>
    <source>
        <strain evidence="1">M34</strain>
    </source>
</reference>
<dbReference type="AlphaFoldDB" id="A0A8H7T230"/>
<dbReference type="EMBL" id="JAFJYH010000566">
    <property type="protein sequence ID" value="KAG4410882.1"/>
    <property type="molecule type" value="Genomic_DNA"/>
</dbReference>
<evidence type="ECO:0000313" key="2">
    <source>
        <dbReference type="Proteomes" id="UP000664132"/>
    </source>
</evidence>
<protein>
    <submittedName>
        <fullName evidence="1">Uncharacterized protein</fullName>
    </submittedName>
</protein>
<dbReference type="Proteomes" id="UP000664132">
    <property type="component" value="Unassembled WGS sequence"/>
</dbReference>
<name>A0A8H7T230_9HELO</name>
<sequence>MPEDKARKAKAGDAFLRGMAPVESNLGVLYSLFDPEGFKAAKKHRDEYVAAGMLSKESERQAYTLEVRVMNNQAEHHKDPDSRKILTATACFGKFQGGKVCIPIIGVRFRQLPGDAVFMRASLTGHCVTHFIGQRSTHVFTSKTDSTSLKHRRDMTPDEQAAFNIAYAAKRARKTMVINRARQQELELIQAYYPVRADISSGHLVIDNPFFPCTLWGYKIAYIHNNPRKLRGSEDQEVGHRAVDFDWRKRQGVTREVETSFSFLSTWTSQAE</sequence>
<dbReference type="Gene3D" id="3.60.130.30">
    <property type="match status" value="1"/>
</dbReference>
<accession>A0A8H7T230</accession>